<keyword evidence="11" id="KW-0406">Ion transport</keyword>
<reference evidence="14 15" key="1">
    <citation type="submission" date="2016-04" db="EMBL/GenBank/DDBJ databases">
        <title>The genome of Intoshia linei affirms orthonectids as highly simplified spiralians.</title>
        <authorList>
            <person name="Mikhailov K.V."/>
            <person name="Slusarev G.S."/>
            <person name="Nikitin M.A."/>
            <person name="Logacheva M.D."/>
            <person name="Penin A."/>
            <person name="Aleoshin V."/>
            <person name="Panchin Y.V."/>
        </authorList>
    </citation>
    <scope>NUCLEOTIDE SEQUENCE [LARGE SCALE GENOMIC DNA]</scope>
    <source>
        <strain evidence="14">Intl2013</strain>
        <tissue evidence="14">Whole animal</tissue>
    </source>
</reference>
<dbReference type="AlphaFoldDB" id="A0A177BC42"/>
<comment type="subcellular location">
    <subcellularLocation>
        <location evidence="1">Endoplasmic reticulum membrane</location>
        <topology evidence="1">Single-pass type I membrane protein</topology>
    </subcellularLocation>
</comment>
<evidence type="ECO:0000256" key="4">
    <source>
        <dbReference type="ARBA" id="ARBA00022448"/>
    </source>
</evidence>
<comment type="caution">
    <text evidence="14">The sequence shown here is derived from an EMBL/GenBank/DDBJ whole genome shotgun (WGS) entry which is preliminary data.</text>
</comment>
<evidence type="ECO:0000256" key="11">
    <source>
        <dbReference type="ARBA" id="ARBA00023065"/>
    </source>
</evidence>
<dbReference type="GO" id="GO:0005789">
    <property type="term" value="C:endoplasmic reticulum membrane"/>
    <property type="evidence" value="ECO:0007669"/>
    <property type="project" value="UniProtKB-SubCell"/>
</dbReference>
<dbReference type="EMBL" id="LWCA01000082">
    <property type="protein sequence ID" value="OAF71081.1"/>
    <property type="molecule type" value="Genomic_DNA"/>
</dbReference>
<keyword evidence="4" id="KW-0813">Transport</keyword>
<keyword evidence="8" id="KW-0256">Endoplasmic reticulum</keyword>
<evidence type="ECO:0000256" key="10">
    <source>
        <dbReference type="ARBA" id="ARBA00022989"/>
    </source>
</evidence>
<evidence type="ECO:0000313" key="15">
    <source>
        <dbReference type="Proteomes" id="UP000078046"/>
    </source>
</evidence>
<evidence type="ECO:0000256" key="8">
    <source>
        <dbReference type="ARBA" id="ARBA00022824"/>
    </source>
</evidence>
<gene>
    <name evidence="14" type="ORF">A3Q56_01162</name>
</gene>
<comment type="similarity">
    <text evidence="2">Belongs to the SARAF family.</text>
</comment>
<evidence type="ECO:0000256" key="9">
    <source>
        <dbReference type="ARBA" id="ARBA00022837"/>
    </source>
</evidence>
<dbReference type="InterPro" id="IPR009567">
    <property type="entry name" value="SARAF"/>
</dbReference>
<evidence type="ECO:0000256" key="13">
    <source>
        <dbReference type="ARBA" id="ARBA00031116"/>
    </source>
</evidence>
<accession>A0A177BC42</accession>
<dbReference type="GO" id="GO:2001256">
    <property type="term" value="P:regulation of store-operated calcium entry"/>
    <property type="evidence" value="ECO:0007669"/>
    <property type="project" value="InterPro"/>
</dbReference>
<dbReference type="Proteomes" id="UP000078046">
    <property type="component" value="Unassembled WGS sequence"/>
</dbReference>
<evidence type="ECO:0000256" key="2">
    <source>
        <dbReference type="ARBA" id="ARBA00006833"/>
    </source>
</evidence>
<keyword evidence="6" id="KW-0812">Transmembrane</keyword>
<proteinExistence type="inferred from homology"/>
<keyword evidence="7" id="KW-0732">Signal</keyword>
<keyword evidence="15" id="KW-1185">Reference proteome</keyword>
<evidence type="ECO:0000256" key="5">
    <source>
        <dbReference type="ARBA" id="ARBA00022568"/>
    </source>
</evidence>
<evidence type="ECO:0000256" key="3">
    <source>
        <dbReference type="ARBA" id="ARBA00016584"/>
    </source>
</evidence>
<keyword evidence="5" id="KW-0109">Calcium transport</keyword>
<keyword evidence="10" id="KW-1133">Transmembrane helix</keyword>
<evidence type="ECO:0000256" key="1">
    <source>
        <dbReference type="ARBA" id="ARBA00004115"/>
    </source>
</evidence>
<dbReference type="PANTHER" id="PTHR15929">
    <property type="entry name" value="STORE-OPERATED CALCIUM ENTRY-ASSOCIATED REGULATORY FACTOR"/>
    <property type="match status" value="1"/>
</dbReference>
<keyword evidence="9" id="KW-0106">Calcium</keyword>
<dbReference type="GO" id="GO:0006816">
    <property type="term" value="P:calcium ion transport"/>
    <property type="evidence" value="ECO:0007669"/>
    <property type="project" value="UniProtKB-KW"/>
</dbReference>
<dbReference type="OrthoDB" id="20303at2759"/>
<dbReference type="Pfam" id="PF06682">
    <property type="entry name" value="SARAF"/>
    <property type="match status" value="1"/>
</dbReference>
<evidence type="ECO:0000313" key="14">
    <source>
        <dbReference type="EMBL" id="OAF71081.1"/>
    </source>
</evidence>
<feature type="non-terminal residue" evidence="14">
    <location>
        <position position="79"/>
    </location>
</feature>
<name>A0A177BC42_9BILA</name>
<evidence type="ECO:0000256" key="7">
    <source>
        <dbReference type="ARBA" id="ARBA00022729"/>
    </source>
</evidence>
<evidence type="ECO:0000256" key="6">
    <source>
        <dbReference type="ARBA" id="ARBA00022692"/>
    </source>
</evidence>
<keyword evidence="12" id="KW-0472">Membrane</keyword>
<dbReference type="PANTHER" id="PTHR15929:SF0">
    <property type="entry name" value="STORE-OPERATED CALCIUM ENTRY-ASSOCIATED REGULATORY FACTOR"/>
    <property type="match status" value="1"/>
</dbReference>
<evidence type="ECO:0000256" key="12">
    <source>
        <dbReference type="ARBA" id="ARBA00023136"/>
    </source>
</evidence>
<sequence length="79" mass="9080">MINQYRDNDTVIERHEMESFDKVELANVPVLTFSKGMYTSGRRSKPLSQLKCISGACETRFMPHSVQCYNRGASYNDIN</sequence>
<protein>
    <recommendedName>
        <fullName evidence="3">Store-operated calcium entry-associated regulatory factor</fullName>
    </recommendedName>
    <alternativeName>
        <fullName evidence="13">Transmembrane protein 66</fullName>
    </alternativeName>
</protein>
<organism evidence="14 15">
    <name type="scientific">Intoshia linei</name>
    <dbReference type="NCBI Taxonomy" id="1819745"/>
    <lineage>
        <taxon>Eukaryota</taxon>
        <taxon>Metazoa</taxon>
        <taxon>Spiralia</taxon>
        <taxon>Lophotrochozoa</taxon>
        <taxon>Mesozoa</taxon>
        <taxon>Orthonectida</taxon>
        <taxon>Rhopaluridae</taxon>
        <taxon>Intoshia</taxon>
    </lineage>
</organism>